<reference evidence="2" key="1">
    <citation type="submission" date="2022-08" db="EMBL/GenBank/DDBJ databases">
        <title>Microvirga terrae sp. nov., isolated from soil.</title>
        <authorList>
            <person name="Kim K.H."/>
            <person name="Seo Y.L."/>
            <person name="Kim J.M."/>
            <person name="Lee J.K."/>
            <person name="Han D.M."/>
            <person name="Jeon C.O."/>
        </authorList>
    </citation>
    <scope>NUCLEOTIDE SEQUENCE</scope>
    <source>
        <strain evidence="2">R24</strain>
    </source>
</reference>
<dbReference type="RefSeq" id="WP_259060036.1">
    <property type="nucleotide sequence ID" value="NZ_CP102845.1"/>
</dbReference>
<keyword evidence="3" id="KW-1185">Reference proteome</keyword>
<evidence type="ECO:0000313" key="3">
    <source>
        <dbReference type="Proteomes" id="UP001017257"/>
    </source>
</evidence>
<protein>
    <submittedName>
        <fullName evidence="2">Uncharacterized protein</fullName>
    </submittedName>
</protein>
<proteinExistence type="predicted"/>
<feature type="compositionally biased region" description="Low complexity" evidence="1">
    <location>
        <begin position="1"/>
        <end position="13"/>
    </location>
</feature>
<sequence>MSLTNARARTPAAPLAPGPPLDDPGRDSQGGLEEVLHAPPPRRLPECRRHAGAAMPVQRRGQEGKLVRQAVRPEGRVVQGGVLARGRMRSARVVHRQHLVVVGGGLPQM</sequence>
<accession>A0ABY5RN77</accession>
<name>A0ABY5RN77_9HYPH</name>
<gene>
    <name evidence="2" type="ORF">HPT29_014795</name>
</gene>
<organism evidence="2 3">
    <name type="scientific">Microvirga terrae</name>
    <dbReference type="NCBI Taxonomy" id="2740529"/>
    <lineage>
        <taxon>Bacteria</taxon>
        <taxon>Pseudomonadati</taxon>
        <taxon>Pseudomonadota</taxon>
        <taxon>Alphaproteobacteria</taxon>
        <taxon>Hyphomicrobiales</taxon>
        <taxon>Methylobacteriaceae</taxon>
        <taxon>Microvirga</taxon>
    </lineage>
</organism>
<evidence type="ECO:0000313" key="2">
    <source>
        <dbReference type="EMBL" id="UVF17794.1"/>
    </source>
</evidence>
<feature type="region of interest" description="Disordered" evidence="1">
    <location>
        <begin position="1"/>
        <end position="46"/>
    </location>
</feature>
<dbReference type="EMBL" id="CP102845">
    <property type="protein sequence ID" value="UVF17794.1"/>
    <property type="molecule type" value="Genomic_DNA"/>
</dbReference>
<evidence type="ECO:0000256" key="1">
    <source>
        <dbReference type="SAM" id="MobiDB-lite"/>
    </source>
</evidence>
<dbReference type="Proteomes" id="UP001017257">
    <property type="component" value="Chromosome"/>
</dbReference>